<evidence type="ECO:0000313" key="10">
    <source>
        <dbReference type="Proteomes" id="UP000321306"/>
    </source>
</evidence>
<dbReference type="EMBL" id="BJXB01000016">
    <property type="protein sequence ID" value="GEM47852.1"/>
    <property type="molecule type" value="Genomic_DNA"/>
</dbReference>
<gene>
    <name evidence="9" type="ORF">DC3_34870</name>
</gene>
<keyword evidence="4 7" id="KW-1133">Transmembrane helix</keyword>
<keyword evidence="6 7" id="KW-0472">Membrane</keyword>
<sequence>MRAFMTTRTSARTVSCWALLLGLPLISEGVLRALYTQNSHTFEQRQSEVYGWFAVACLLLVLVARPLKLLRQRRMLGVSAFVFSAIHTWLAYQAVFDGDWESMAFLSKPDWWATWAGIVALIGFVPLTLTSTNTAMRLMGKHWKTLHRLGPPLTLMALAHTLWMGVHFGLDPLKWTSVLLILLTVVLFVWRTRKEKTA</sequence>
<dbReference type="PANTHER" id="PTHR36964">
    <property type="entry name" value="PROTEIN-METHIONINE-SULFOXIDE REDUCTASE HEME-BINDING SUBUNIT MSRQ"/>
    <property type="match status" value="1"/>
</dbReference>
<evidence type="ECO:0000313" key="9">
    <source>
        <dbReference type="EMBL" id="GEM47852.1"/>
    </source>
</evidence>
<dbReference type="Pfam" id="PF01794">
    <property type="entry name" value="Ferric_reduct"/>
    <property type="match status" value="1"/>
</dbReference>
<reference evidence="9 10" key="1">
    <citation type="submission" date="2019-07" db="EMBL/GenBank/DDBJ databases">
        <title>Whole genome shotgun sequence of Deinococcus cellulosilyticus NBRC 106333.</title>
        <authorList>
            <person name="Hosoyama A."/>
            <person name="Uohara A."/>
            <person name="Ohji S."/>
            <person name="Ichikawa N."/>
        </authorList>
    </citation>
    <scope>NUCLEOTIDE SEQUENCE [LARGE SCALE GENOMIC DNA]</scope>
    <source>
        <strain evidence="9 10">NBRC 106333</strain>
    </source>
</reference>
<evidence type="ECO:0000256" key="4">
    <source>
        <dbReference type="ARBA" id="ARBA00022989"/>
    </source>
</evidence>
<feature type="transmembrane region" description="Helical" evidence="7">
    <location>
        <begin position="172"/>
        <end position="190"/>
    </location>
</feature>
<dbReference type="PANTHER" id="PTHR36964:SF1">
    <property type="entry name" value="PROTEIN-METHIONINE-SULFOXIDE REDUCTASE HEME-BINDING SUBUNIT MSRQ"/>
    <property type="match status" value="1"/>
</dbReference>
<keyword evidence="3 7" id="KW-0812">Transmembrane</keyword>
<feature type="transmembrane region" description="Helical" evidence="7">
    <location>
        <begin position="149"/>
        <end position="166"/>
    </location>
</feature>
<evidence type="ECO:0000256" key="3">
    <source>
        <dbReference type="ARBA" id="ARBA00022692"/>
    </source>
</evidence>
<keyword evidence="2" id="KW-0813">Transport</keyword>
<dbReference type="InterPro" id="IPR022837">
    <property type="entry name" value="MsrQ-like"/>
</dbReference>
<evidence type="ECO:0000256" key="1">
    <source>
        <dbReference type="ARBA" id="ARBA00004141"/>
    </source>
</evidence>
<feature type="transmembrane region" description="Helical" evidence="7">
    <location>
        <begin position="49"/>
        <end position="67"/>
    </location>
</feature>
<proteinExistence type="predicted"/>
<dbReference type="GO" id="GO:0020037">
    <property type="term" value="F:heme binding"/>
    <property type="evidence" value="ECO:0007669"/>
    <property type="project" value="TreeGrafter"/>
</dbReference>
<dbReference type="OrthoDB" id="72080at2"/>
<evidence type="ECO:0000256" key="7">
    <source>
        <dbReference type="SAM" id="Phobius"/>
    </source>
</evidence>
<dbReference type="GO" id="GO:0010181">
    <property type="term" value="F:FMN binding"/>
    <property type="evidence" value="ECO:0007669"/>
    <property type="project" value="TreeGrafter"/>
</dbReference>
<organism evidence="9 10">
    <name type="scientific">Deinococcus cellulosilyticus (strain DSM 18568 / NBRC 106333 / KACC 11606 / 5516J-15)</name>
    <dbReference type="NCBI Taxonomy" id="1223518"/>
    <lineage>
        <taxon>Bacteria</taxon>
        <taxon>Thermotogati</taxon>
        <taxon>Deinococcota</taxon>
        <taxon>Deinococci</taxon>
        <taxon>Deinococcales</taxon>
        <taxon>Deinococcaceae</taxon>
        <taxon>Deinococcus</taxon>
    </lineage>
</organism>
<comment type="caution">
    <text evidence="9">The sequence shown here is derived from an EMBL/GenBank/DDBJ whole genome shotgun (WGS) entry which is preliminary data.</text>
</comment>
<evidence type="ECO:0000259" key="8">
    <source>
        <dbReference type="Pfam" id="PF01794"/>
    </source>
</evidence>
<protein>
    <recommendedName>
        <fullName evidence="8">Ferric oxidoreductase domain-containing protein</fullName>
    </recommendedName>
</protein>
<keyword evidence="5" id="KW-0408">Iron</keyword>
<feature type="transmembrane region" description="Helical" evidence="7">
    <location>
        <begin position="112"/>
        <end position="129"/>
    </location>
</feature>
<dbReference type="InterPro" id="IPR013130">
    <property type="entry name" value="Fe3_Rdtase_TM_dom"/>
</dbReference>
<feature type="domain" description="Ferric oxidoreductase" evidence="8">
    <location>
        <begin position="67"/>
        <end position="157"/>
    </location>
</feature>
<accession>A0A511N4S7</accession>
<dbReference type="Proteomes" id="UP000321306">
    <property type="component" value="Unassembled WGS sequence"/>
</dbReference>
<name>A0A511N4S7_DEIC1</name>
<evidence type="ECO:0000256" key="5">
    <source>
        <dbReference type="ARBA" id="ARBA00023004"/>
    </source>
</evidence>
<dbReference type="GO" id="GO:0016679">
    <property type="term" value="F:oxidoreductase activity, acting on diphenols and related substances as donors"/>
    <property type="evidence" value="ECO:0007669"/>
    <property type="project" value="TreeGrafter"/>
</dbReference>
<comment type="subcellular location">
    <subcellularLocation>
        <location evidence="1">Membrane</location>
        <topology evidence="1">Multi-pass membrane protein</topology>
    </subcellularLocation>
</comment>
<keyword evidence="10" id="KW-1185">Reference proteome</keyword>
<dbReference type="AlphaFoldDB" id="A0A511N4S7"/>
<evidence type="ECO:0000256" key="6">
    <source>
        <dbReference type="ARBA" id="ARBA00023136"/>
    </source>
</evidence>
<dbReference type="GO" id="GO:0005886">
    <property type="term" value="C:plasma membrane"/>
    <property type="evidence" value="ECO:0007669"/>
    <property type="project" value="TreeGrafter"/>
</dbReference>
<feature type="transmembrane region" description="Helical" evidence="7">
    <location>
        <begin position="74"/>
        <end position="92"/>
    </location>
</feature>
<evidence type="ECO:0000256" key="2">
    <source>
        <dbReference type="ARBA" id="ARBA00022448"/>
    </source>
</evidence>